<name>A0A218XEV4_PUNGR</name>
<sequence length="72" mass="7884">MRGVGAIASTCIGACRCIVSGRVSAKASGGVKRREQRHRMEGVSGEVLVAMVRLEKVRTREKEKEPNLYVLL</sequence>
<evidence type="ECO:0000313" key="1">
    <source>
        <dbReference type="EMBL" id="OWM83755.1"/>
    </source>
</evidence>
<dbReference type="AlphaFoldDB" id="A0A218XEV4"/>
<protein>
    <submittedName>
        <fullName evidence="1">Uncharacterized protein</fullName>
    </submittedName>
</protein>
<evidence type="ECO:0000313" key="2">
    <source>
        <dbReference type="Proteomes" id="UP000197138"/>
    </source>
</evidence>
<reference evidence="2" key="1">
    <citation type="journal article" date="2017" name="Plant J.">
        <title>The pomegranate (Punica granatum L.) genome and the genomics of punicalagin biosynthesis.</title>
        <authorList>
            <person name="Qin G."/>
            <person name="Xu C."/>
            <person name="Ming R."/>
            <person name="Tang H."/>
            <person name="Guyot R."/>
            <person name="Kramer E.M."/>
            <person name="Hu Y."/>
            <person name="Yi X."/>
            <person name="Qi Y."/>
            <person name="Xu X."/>
            <person name="Gao Z."/>
            <person name="Pan H."/>
            <person name="Jian J."/>
            <person name="Tian Y."/>
            <person name="Yue Z."/>
            <person name="Xu Y."/>
        </authorList>
    </citation>
    <scope>NUCLEOTIDE SEQUENCE [LARGE SCALE GENOMIC DNA]</scope>
    <source>
        <strain evidence="2">cv. Dabenzi</strain>
    </source>
</reference>
<comment type="caution">
    <text evidence="1">The sequence shown here is derived from an EMBL/GenBank/DDBJ whole genome shotgun (WGS) entry which is preliminary data.</text>
</comment>
<gene>
    <name evidence="1" type="ORF">CDL15_Pgr004185</name>
</gene>
<organism evidence="1 2">
    <name type="scientific">Punica granatum</name>
    <name type="common">Pomegranate</name>
    <dbReference type="NCBI Taxonomy" id="22663"/>
    <lineage>
        <taxon>Eukaryota</taxon>
        <taxon>Viridiplantae</taxon>
        <taxon>Streptophyta</taxon>
        <taxon>Embryophyta</taxon>
        <taxon>Tracheophyta</taxon>
        <taxon>Spermatophyta</taxon>
        <taxon>Magnoliopsida</taxon>
        <taxon>eudicotyledons</taxon>
        <taxon>Gunneridae</taxon>
        <taxon>Pentapetalae</taxon>
        <taxon>rosids</taxon>
        <taxon>malvids</taxon>
        <taxon>Myrtales</taxon>
        <taxon>Lythraceae</taxon>
        <taxon>Punica</taxon>
    </lineage>
</organism>
<accession>A0A218XEV4</accession>
<dbReference type="EMBL" id="MTKT01001810">
    <property type="protein sequence ID" value="OWM83755.1"/>
    <property type="molecule type" value="Genomic_DNA"/>
</dbReference>
<dbReference type="Proteomes" id="UP000197138">
    <property type="component" value="Unassembled WGS sequence"/>
</dbReference>
<proteinExistence type="predicted"/>